<accession>X1ACG3</accession>
<evidence type="ECO:0000313" key="1">
    <source>
        <dbReference type="EMBL" id="GAG79584.1"/>
    </source>
</evidence>
<comment type="caution">
    <text evidence="1">The sequence shown here is derived from an EMBL/GenBank/DDBJ whole genome shotgun (WGS) entry which is preliminary data.</text>
</comment>
<reference evidence="1" key="1">
    <citation type="journal article" date="2014" name="Front. Microbiol.">
        <title>High frequency of phylogenetically diverse reductive dehalogenase-homologous genes in deep subseafloor sedimentary metagenomes.</title>
        <authorList>
            <person name="Kawai M."/>
            <person name="Futagami T."/>
            <person name="Toyoda A."/>
            <person name="Takaki Y."/>
            <person name="Nishi S."/>
            <person name="Hori S."/>
            <person name="Arai W."/>
            <person name="Tsubouchi T."/>
            <person name="Morono Y."/>
            <person name="Uchiyama I."/>
            <person name="Ito T."/>
            <person name="Fujiyama A."/>
            <person name="Inagaki F."/>
            <person name="Takami H."/>
        </authorList>
    </citation>
    <scope>NUCLEOTIDE SEQUENCE</scope>
    <source>
        <strain evidence="1">Expedition CK06-06</strain>
    </source>
</reference>
<feature type="non-terminal residue" evidence="1">
    <location>
        <position position="53"/>
    </location>
</feature>
<feature type="non-terminal residue" evidence="1">
    <location>
        <position position="1"/>
    </location>
</feature>
<dbReference type="EMBL" id="BART01015028">
    <property type="protein sequence ID" value="GAG79584.1"/>
    <property type="molecule type" value="Genomic_DNA"/>
</dbReference>
<protein>
    <submittedName>
        <fullName evidence="1">Uncharacterized protein</fullName>
    </submittedName>
</protein>
<proteinExistence type="predicted"/>
<sequence length="53" mass="6191">FPPGSWKWNDTEVDIVLLKPNDEVKIARIYEFFKQIGAKYWGESTLAKFYHGG</sequence>
<organism evidence="1">
    <name type="scientific">marine sediment metagenome</name>
    <dbReference type="NCBI Taxonomy" id="412755"/>
    <lineage>
        <taxon>unclassified sequences</taxon>
        <taxon>metagenomes</taxon>
        <taxon>ecological metagenomes</taxon>
    </lineage>
</organism>
<name>X1ACG3_9ZZZZ</name>
<gene>
    <name evidence="1" type="ORF">S01H4_29411</name>
</gene>
<dbReference type="AlphaFoldDB" id="X1ACG3"/>